<feature type="active site" description="Proton acceptor" evidence="9 10">
    <location>
        <position position="207"/>
    </location>
</feature>
<evidence type="ECO:0000256" key="12">
    <source>
        <dbReference type="PIRSR" id="PIRSR000114-3"/>
    </source>
</evidence>
<dbReference type="Gene3D" id="3.40.50.720">
    <property type="entry name" value="NAD(P)-binding Rossmann-like Domain"/>
    <property type="match status" value="1"/>
</dbReference>
<comment type="catalytic activity">
    <reaction evidence="9 14">
        <text>sn-glycerol 3-phosphate + NADP(+) = dihydroxyacetone phosphate + NADPH + H(+)</text>
        <dbReference type="Rhea" id="RHEA:11096"/>
        <dbReference type="ChEBI" id="CHEBI:15378"/>
        <dbReference type="ChEBI" id="CHEBI:57597"/>
        <dbReference type="ChEBI" id="CHEBI:57642"/>
        <dbReference type="ChEBI" id="CHEBI:57783"/>
        <dbReference type="ChEBI" id="CHEBI:58349"/>
        <dbReference type="EC" id="1.1.1.94"/>
    </reaction>
</comment>
<feature type="binding site" evidence="9">
    <location>
        <position position="207"/>
    </location>
    <ligand>
        <name>sn-glycerol 3-phosphate</name>
        <dbReference type="ChEBI" id="CHEBI:57597"/>
    </ligand>
</feature>
<feature type="binding site" evidence="9">
    <location>
        <position position="156"/>
    </location>
    <ligand>
        <name>NADPH</name>
        <dbReference type="ChEBI" id="CHEBI:57783"/>
    </ligand>
</feature>
<evidence type="ECO:0000256" key="8">
    <source>
        <dbReference type="ARBA" id="ARBA00023264"/>
    </source>
</evidence>
<evidence type="ECO:0000313" key="17">
    <source>
        <dbReference type="EMBL" id="QSE96979.1"/>
    </source>
</evidence>
<keyword evidence="8 9" id="KW-1208">Phospholipid metabolism</keyword>
<feature type="binding site" evidence="12">
    <location>
        <position position="156"/>
    </location>
    <ligand>
        <name>NAD(+)</name>
        <dbReference type="ChEBI" id="CHEBI:57540"/>
    </ligand>
</feature>
<dbReference type="InterPro" id="IPR006109">
    <property type="entry name" value="G3P_DH_NAD-dep_C"/>
</dbReference>
<dbReference type="Pfam" id="PF01210">
    <property type="entry name" value="NAD_Gly3P_dh_N"/>
    <property type="match status" value="1"/>
</dbReference>
<feature type="binding site" evidence="11">
    <location>
        <begin position="271"/>
        <end position="272"/>
    </location>
    <ligand>
        <name>substrate</name>
    </ligand>
</feature>
<feature type="binding site" evidence="9">
    <location>
        <position position="19"/>
    </location>
    <ligand>
        <name>NADPH</name>
        <dbReference type="ChEBI" id="CHEBI:57783"/>
    </ligand>
</feature>
<feature type="binding site" evidence="9">
    <location>
        <position position="108"/>
    </location>
    <ligand>
        <name>sn-glycerol 3-phosphate</name>
        <dbReference type="ChEBI" id="CHEBI:57597"/>
    </ligand>
</feature>
<evidence type="ECO:0000256" key="9">
    <source>
        <dbReference type="HAMAP-Rule" id="MF_00394"/>
    </source>
</evidence>
<feature type="binding site" evidence="9">
    <location>
        <position position="271"/>
    </location>
    <ligand>
        <name>sn-glycerol 3-phosphate</name>
        <dbReference type="ChEBI" id="CHEBI:57597"/>
    </ligand>
</feature>
<feature type="binding site" evidence="9">
    <location>
        <position position="18"/>
    </location>
    <ligand>
        <name>NADPH</name>
        <dbReference type="ChEBI" id="CHEBI:57783"/>
    </ligand>
</feature>
<dbReference type="EMBL" id="CP070608">
    <property type="protein sequence ID" value="QSE96979.1"/>
    <property type="molecule type" value="Genomic_DNA"/>
</dbReference>
<dbReference type="Pfam" id="PF07479">
    <property type="entry name" value="NAD_Gly3P_dh_C"/>
    <property type="match status" value="1"/>
</dbReference>
<organism evidence="17 18">
    <name type="scientific">Fulvivirga lutea</name>
    <dbReference type="NCBI Taxonomy" id="2810512"/>
    <lineage>
        <taxon>Bacteria</taxon>
        <taxon>Pseudomonadati</taxon>
        <taxon>Bacteroidota</taxon>
        <taxon>Cytophagia</taxon>
        <taxon>Cytophagales</taxon>
        <taxon>Fulvivirgaceae</taxon>
        <taxon>Fulvivirga</taxon>
    </lineage>
</organism>
<feature type="binding site" evidence="9">
    <location>
        <position position="38"/>
    </location>
    <ligand>
        <name>NADPH</name>
        <dbReference type="ChEBI" id="CHEBI:57783"/>
    </ligand>
</feature>
<comment type="function">
    <text evidence="9">Catalyzes the reduction of the glycolytic intermediate dihydroxyacetone phosphate (DHAP) to sn-glycerol 3-phosphate (G3P), the key precursor for phospholipid synthesis.</text>
</comment>
<dbReference type="InterPro" id="IPR011128">
    <property type="entry name" value="G3P_DH_NAD-dep_N"/>
</dbReference>
<accession>A0A974WFT1</accession>
<evidence type="ECO:0000259" key="16">
    <source>
        <dbReference type="Pfam" id="PF07479"/>
    </source>
</evidence>
<dbReference type="GO" id="GO:0047952">
    <property type="term" value="F:glycerol-3-phosphate dehydrogenase [NAD(P)+] activity"/>
    <property type="evidence" value="ECO:0007669"/>
    <property type="project" value="UniProtKB-UniRule"/>
</dbReference>
<feature type="binding site" evidence="9">
    <location>
        <position position="295"/>
    </location>
    <ligand>
        <name>NADPH</name>
        <dbReference type="ChEBI" id="CHEBI:57783"/>
    </ligand>
</feature>
<protein>
    <recommendedName>
        <fullName evidence="9">Glycerol-3-phosphate dehydrogenase [NAD(P)+]</fullName>
        <ecNumber evidence="9">1.1.1.94</ecNumber>
    </recommendedName>
    <alternativeName>
        <fullName evidence="9">NAD(P)(+)-dependent glycerol-3-phosphate dehydrogenase</fullName>
    </alternativeName>
    <alternativeName>
        <fullName evidence="9">NAD(P)H-dependent dihydroxyacetone-phosphate reductase</fullName>
    </alternativeName>
</protein>
<dbReference type="InterPro" id="IPR006168">
    <property type="entry name" value="G3P_DH_NAD-dep"/>
</dbReference>
<evidence type="ECO:0000256" key="10">
    <source>
        <dbReference type="PIRSR" id="PIRSR000114-1"/>
    </source>
</evidence>
<comment type="pathway">
    <text evidence="9">Membrane lipid metabolism; glycerophospholipid metabolism.</text>
</comment>
<dbReference type="SUPFAM" id="SSF51735">
    <property type="entry name" value="NAD(P)-binding Rossmann-fold domains"/>
    <property type="match status" value="1"/>
</dbReference>
<feature type="binding site" evidence="9">
    <location>
        <position position="272"/>
    </location>
    <ligand>
        <name>sn-glycerol 3-phosphate</name>
        <dbReference type="ChEBI" id="CHEBI:57597"/>
    </ligand>
</feature>
<dbReference type="PRINTS" id="PR00077">
    <property type="entry name" value="GPDHDRGNASE"/>
</dbReference>
<comment type="similarity">
    <text evidence="1 9 13">Belongs to the NAD-dependent glycerol-3-phosphate dehydrogenase family.</text>
</comment>
<dbReference type="PIRSF" id="PIRSF000114">
    <property type="entry name" value="Glycerol-3-P_dh"/>
    <property type="match status" value="1"/>
</dbReference>
<evidence type="ECO:0000256" key="3">
    <source>
        <dbReference type="ARBA" id="ARBA00022857"/>
    </source>
</evidence>
<feature type="binding site" evidence="9">
    <location>
        <position position="108"/>
    </location>
    <ligand>
        <name>NADPH</name>
        <dbReference type="ChEBI" id="CHEBI:57783"/>
    </ligand>
</feature>
<keyword evidence="18" id="KW-1185">Reference proteome</keyword>
<dbReference type="InterPro" id="IPR013328">
    <property type="entry name" value="6PGD_dom2"/>
</dbReference>
<feature type="binding site" evidence="12">
    <location>
        <begin position="15"/>
        <end position="20"/>
    </location>
    <ligand>
        <name>NAD(+)</name>
        <dbReference type="ChEBI" id="CHEBI:57540"/>
    </ligand>
</feature>
<feature type="binding site" evidence="9">
    <location>
        <position position="271"/>
    </location>
    <ligand>
        <name>NADPH</name>
        <dbReference type="ChEBI" id="CHEBI:57783"/>
    </ligand>
</feature>
<dbReference type="NCBIfam" id="NF000940">
    <property type="entry name" value="PRK00094.1-2"/>
    <property type="match status" value="1"/>
</dbReference>
<dbReference type="SUPFAM" id="SSF48179">
    <property type="entry name" value="6-phosphogluconate dehydrogenase C-terminal domain-like"/>
    <property type="match status" value="1"/>
</dbReference>
<dbReference type="GO" id="GO:0046167">
    <property type="term" value="P:glycerol-3-phosphate biosynthetic process"/>
    <property type="evidence" value="ECO:0007669"/>
    <property type="project" value="UniProtKB-UniRule"/>
</dbReference>
<keyword evidence="9" id="KW-0963">Cytoplasm</keyword>
<evidence type="ECO:0000256" key="5">
    <source>
        <dbReference type="ARBA" id="ARBA00023027"/>
    </source>
</evidence>
<feature type="binding site" evidence="9">
    <location>
        <position position="152"/>
    </location>
    <ligand>
        <name>sn-glycerol 3-phosphate</name>
        <dbReference type="ChEBI" id="CHEBI:57597"/>
    </ligand>
</feature>
<keyword evidence="7 9" id="KW-0594">Phospholipid biosynthesis</keyword>
<keyword evidence="6 9" id="KW-0443">Lipid metabolism</keyword>
<feature type="binding site" evidence="9">
    <location>
        <position position="260"/>
    </location>
    <ligand>
        <name>sn-glycerol 3-phosphate</name>
        <dbReference type="ChEBI" id="CHEBI:57597"/>
    </ligand>
</feature>
<name>A0A974WFT1_9BACT</name>
<feature type="binding site" evidence="12">
    <location>
        <position position="271"/>
    </location>
    <ligand>
        <name>NAD(+)</name>
        <dbReference type="ChEBI" id="CHEBI:57540"/>
    </ligand>
</feature>
<dbReference type="EC" id="1.1.1.94" evidence="9"/>
<comment type="caution">
    <text evidence="9">Lacks conserved residue(s) required for the propagation of feature annotation.</text>
</comment>
<feature type="domain" description="Glycerol-3-phosphate dehydrogenase NAD-dependent N-terminal" evidence="15">
    <location>
        <begin position="11"/>
        <end position="172"/>
    </location>
</feature>
<dbReference type="HAMAP" id="MF_00394">
    <property type="entry name" value="NAD_Glyc3P_dehydrog"/>
    <property type="match status" value="1"/>
</dbReference>
<evidence type="ECO:0000256" key="2">
    <source>
        <dbReference type="ARBA" id="ARBA00022516"/>
    </source>
</evidence>
<dbReference type="Gene3D" id="1.10.1040.10">
    <property type="entry name" value="N-(1-d-carboxylethyl)-l-norvaline Dehydrogenase, domain 2"/>
    <property type="match status" value="1"/>
</dbReference>
<dbReference type="PANTHER" id="PTHR11728">
    <property type="entry name" value="GLYCEROL-3-PHOSPHATE DEHYDROGENASE"/>
    <property type="match status" value="1"/>
</dbReference>
<evidence type="ECO:0000259" key="15">
    <source>
        <dbReference type="Pfam" id="PF01210"/>
    </source>
</evidence>
<evidence type="ECO:0000256" key="14">
    <source>
        <dbReference type="RuleBase" id="RU000439"/>
    </source>
</evidence>
<evidence type="ECO:0000256" key="1">
    <source>
        <dbReference type="ARBA" id="ARBA00011009"/>
    </source>
</evidence>
<feature type="binding site" evidence="11">
    <location>
        <position position="116"/>
    </location>
    <ligand>
        <name>substrate</name>
    </ligand>
</feature>
<keyword evidence="5 9" id="KW-0520">NAD</keyword>
<proteinExistence type="inferred from homology"/>
<comment type="subcellular location">
    <subcellularLocation>
        <location evidence="9">Cytoplasm</location>
    </subcellularLocation>
</comment>
<dbReference type="InterPro" id="IPR036291">
    <property type="entry name" value="NAD(P)-bd_dom_sf"/>
</dbReference>
<dbReference type="GO" id="GO:0046168">
    <property type="term" value="P:glycerol-3-phosphate catabolic process"/>
    <property type="evidence" value="ECO:0007669"/>
    <property type="project" value="InterPro"/>
</dbReference>
<evidence type="ECO:0000256" key="13">
    <source>
        <dbReference type="RuleBase" id="RU000437"/>
    </source>
</evidence>
<dbReference type="PANTHER" id="PTHR11728:SF1">
    <property type="entry name" value="GLYCEROL-3-PHOSPHATE DEHYDROGENASE [NAD(+)] 2, CHLOROPLASTIC"/>
    <property type="match status" value="1"/>
</dbReference>
<dbReference type="Proteomes" id="UP000662783">
    <property type="component" value="Chromosome"/>
</dbReference>
<dbReference type="RefSeq" id="WP_205721492.1">
    <property type="nucleotide sequence ID" value="NZ_CP070608.1"/>
</dbReference>
<dbReference type="FunFam" id="1.10.1040.10:FF:000001">
    <property type="entry name" value="Glycerol-3-phosphate dehydrogenase [NAD(P)+]"/>
    <property type="match status" value="1"/>
</dbReference>
<evidence type="ECO:0000313" key="18">
    <source>
        <dbReference type="Proteomes" id="UP000662783"/>
    </source>
</evidence>
<feature type="domain" description="Glycerol-3-phosphate dehydrogenase NAD-dependent C-terminal" evidence="16">
    <location>
        <begin position="196"/>
        <end position="336"/>
    </location>
</feature>
<reference evidence="17" key="1">
    <citation type="submission" date="2021-02" db="EMBL/GenBank/DDBJ databases">
        <title>Fulvivirga sp. S481 isolated from sea water.</title>
        <authorList>
            <person name="Bae S.S."/>
            <person name="Baek K."/>
        </authorList>
    </citation>
    <scope>NUCLEOTIDE SEQUENCE</scope>
    <source>
        <strain evidence="17">S481</strain>
    </source>
</reference>
<dbReference type="GO" id="GO:0046474">
    <property type="term" value="P:glycerophospholipid biosynthetic process"/>
    <property type="evidence" value="ECO:0007669"/>
    <property type="project" value="TreeGrafter"/>
</dbReference>
<feature type="binding site" evidence="9">
    <location>
        <position position="270"/>
    </location>
    <ligand>
        <name>sn-glycerol 3-phosphate</name>
        <dbReference type="ChEBI" id="CHEBI:57597"/>
    </ligand>
</feature>
<dbReference type="GO" id="GO:0005975">
    <property type="term" value="P:carbohydrate metabolic process"/>
    <property type="evidence" value="ECO:0007669"/>
    <property type="project" value="InterPro"/>
</dbReference>
<keyword evidence="2 9" id="KW-0444">Lipid biosynthesis</keyword>
<sequence length="351" mass="37952">MTSKKLSNKPVGVIGAGSFGIAIANILAQNVEVLLYARDPEVIKKIANTKEHRGQKMHTNVTATGDLSYIASSCNVLFPIVPSSAFREMMQQLSPYLHPYHILIHGTKGLDISLPKGQTIDTVKSLAREDVRTMSEVIMDESVVVRVGCLAGPNLAKELYAGQPAATVVASHFDEVIDAGERLLRNDLFQVYSNKDLIGIELAGVLKNIIAIASGVLSGMGHGENAKGLLISRGMVEMIYLGKAMGGDVTAFLGLAGIGDLVATCNSTLSRNFTVGYKLAQGMSLDEILQSMEEVAEGVNTIKIVKKIIDHQKVRAPITEALHEVLFEGLSVERAINMLMRYPYNVDIDFI</sequence>
<keyword evidence="4 9" id="KW-0560">Oxidoreductase</keyword>
<dbReference type="KEGG" id="fuv:JR347_15480"/>
<evidence type="ECO:0000256" key="4">
    <source>
        <dbReference type="ARBA" id="ARBA00023002"/>
    </source>
</evidence>
<evidence type="ECO:0000256" key="7">
    <source>
        <dbReference type="ARBA" id="ARBA00023209"/>
    </source>
</evidence>
<dbReference type="InterPro" id="IPR008927">
    <property type="entry name" value="6-PGluconate_DH-like_C_sf"/>
</dbReference>
<evidence type="ECO:0000256" key="11">
    <source>
        <dbReference type="PIRSR" id="PIRSR000114-2"/>
    </source>
</evidence>
<evidence type="ECO:0000256" key="6">
    <source>
        <dbReference type="ARBA" id="ARBA00023098"/>
    </source>
</evidence>
<keyword evidence="9" id="KW-0547">Nucleotide-binding</keyword>
<comment type="catalytic activity">
    <reaction evidence="9">
        <text>sn-glycerol 3-phosphate + NAD(+) = dihydroxyacetone phosphate + NADH + H(+)</text>
        <dbReference type="Rhea" id="RHEA:11092"/>
        <dbReference type="ChEBI" id="CHEBI:15378"/>
        <dbReference type="ChEBI" id="CHEBI:57540"/>
        <dbReference type="ChEBI" id="CHEBI:57597"/>
        <dbReference type="ChEBI" id="CHEBI:57642"/>
        <dbReference type="ChEBI" id="CHEBI:57945"/>
        <dbReference type="EC" id="1.1.1.94"/>
    </reaction>
</comment>
<dbReference type="GO" id="GO:0051287">
    <property type="term" value="F:NAD binding"/>
    <property type="evidence" value="ECO:0007669"/>
    <property type="project" value="InterPro"/>
</dbReference>
<feature type="binding site" evidence="9">
    <location>
        <position position="297"/>
    </location>
    <ligand>
        <name>NADPH</name>
        <dbReference type="ChEBI" id="CHEBI:57783"/>
    </ligand>
</feature>
<dbReference type="NCBIfam" id="NF000942">
    <property type="entry name" value="PRK00094.1-4"/>
    <property type="match status" value="1"/>
</dbReference>
<keyword evidence="3 9" id="KW-0521">NADP</keyword>
<dbReference type="GO" id="GO:0005829">
    <property type="term" value="C:cytosol"/>
    <property type="evidence" value="ECO:0007669"/>
    <property type="project" value="TreeGrafter"/>
</dbReference>
<dbReference type="AlphaFoldDB" id="A0A974WFT1"/>
<gene>
    <name evidence="9" type="primary">gpsA</name>
    <name evidence="17" type="ORF">JR347_15480</name>
</gene>